<sequence>MAVTKEVSDLARRVLIHCAGDVDSRYRTWEASVKVRPGIGNS</sequence>
<protein>
    <submittedName>
        <fullName evidence="1">Uncharacterized protein</fullName>
    </submittedName>
</protein>
<comment type="caution">
    <text evidence="1">The sequence shown here is derived from an EMBL/GenBank/DDBJ whole genome shotgun (WGS) entry which is preliminary data.</text>
</comment>
<organism evidence="1 2">
    <name type="scientific">Trichinella papuae</name>
    <dbReference type="NCBI Taxonomy" id="268474"/>
    <lineage>
        <taxon>Eukaryota</taxon>
        <taxon>Metazoa</taxon>
        <taxon>Ecdysozoa</taxon>
        <taxon>Nematoda</taxon>
        <taxon>Enoplea</taxon>
        <taxon>Dorylaimia</taxon>
        <taxon>Trichinellida</taxon>
        <taxon>Trichinellidae</taxon>
        <taxon>Trichinella</taxon>
    </lineage>
</organism>
<evidence type="ECO:0000313" key="2">
    <source>
        <dbReference type="Proteomes" id="UP000054843"/>
    </source>
</evidence>
<keyword evidence="2" id="KW-1185">Reference proteome</keyword>
<reference evidence="1 2" key="1">
    <citation type="submission" date="2015-01" db="EMBL/GenBank/DDBJ databases">
        <title>Evolution of Trichinella species and genotypes.</title>
        <authorList>
            <person name="Korhonen P.K."/>
            <person name="Edoardo P."/>
            <person name="Giuseppe L.R."/>
            <person name="Gasser R.B."/>
        </authorList>
    </citation>
    <scope>NUCLEOTIDE SEQUENCE [LARGE SCALE GENOMIC DNA]</scope>
    <source>
        <strain evidence="1">ISS1980</strain>
    </source>
</reference>
<dbReference type="EMBL" id="JYDO01000043">
    <property type="protein sequence ID" value="KRZ74994.1"/>
    <property type="molecule type" value="Genomic_DNA"/>
</dbReference>
<accession>A0A0V1MTA0</accession>
<dbReference type="Proteomes" id="UP000054843">
    <property type="component" value="Unassembled WGS sequence"/>
</dbReference>
<gene>
    <name evidence="1" type="ORF">T10_9680</name>
</gene>
<dbReference type="AlphaFoldDB" id="A0A0V1MTA0"/>
<evidence type="ECO:0000313" key="1">
    <source>
        <dbReference type="EMBL" id="KRZ74994.1"/>
    </source>
</evidence>
<name>A0A0V1MTA0_9BILA</name>
<proteinExistence type="predicted"/>